<gene>
    <name evidence="2" type="ORF">CCMP2556_LOCUS22487</name>
</gene>
<dbReference type="EMBL" id="CAXAMN010013980">
    <property type="protein sequence ID" value="CAK9042181.1"/>
    <property type="molecule type" value="Genomic_DNA"/>
</dbReference>
<sequence length="606" mass="67097">MDVDTTSTLSGKLLPWLESTLASLNNGIRRVDNELVVAWVPYPVAGVVSVSKQHFLISQITALANHFPKSFVAVLAMPNRAADLERCKVKGEDSEMEENLKIESTGDIEIDEDDEDEHEDKGGSDGAEAILRDFQYQLKCQFMEKGRNLRVRPAMVSFQPESVYGARSAFHECVLITANEKGNAVWKSKFFKTGHVHGVTMLQRADMLKIPKDSYGSEKRFTQSQEQRQVIEALTPSSSKPATVIIDMLGYDGWPGVFALQEIAAGRQMAAATVGHTQAEAAWCTSVIGGRCFDLCRSQALSLPGFPNFKKAVDELRTQAPQPHPTYEVCMCIGDSLVVREALVEQWADKQDFSSELKRLMDEHNKEFNPRGIKRGSAPSAGSVESPAKMLCVADSSMSLDEFETKFAERQDLPTGSWTMSLASESLFLHSNEDHVVAEHEELCGFGSGDFAKAAEAKDIMSDCNGRWALFDLSGKASDQWVVLEHSRKLPEHLRELAIYNKVMPMSDILVAMENAGDVNTVIAEHKATKNDVGDIQVQALEKVVFVLDPPREKKKKNKVNAISFGALFPFAKLRANQNIKIIWRMRCLETSIKFDVTGLGVASVS</sequence>
<reference evidence="2 3" key="1">
    <citation type="submission" date="2024-02" db="EMBL/GenBank/DDBJ databases">
        <authorList>
            <person name="Chen Y."/>
            <person name="Shah S."/>
            <person name="Dougan E. K."/>
            <person name="Thang M."/>
            <person name="Chan C."/>
        </authorList>
    </citation>
    <scope>NUCLEOTIDE SEQUENCE [LARGE SCALE GENOMIC DNA]</scope>
</reference>
<keyword evidence="3" id="KW-1185">Reference proteome</keyword>
<evidence type="ECO:0000313" key="3">
    <source>
        <dbReference type="Proteomes" id="UP001642484"/>
    </source>
</evidence>
<organism evidence="2 3">
    <name type="scientific">Durusdinium trenchii</name>
    <dbReference type="NCBI Taxonomy" id="1381693"/>
    <lineage>
        <taxon>Eukaryota</taxon>
        <taxon>Sar</taxon>
        <taxon>Alveolata</taxon>
        <taxon>Dinophyceae</taxon>
        <taxon>Suessiales</taxon>
        <taxon>Symbiodiniaceae</taxon>
        <taxon>Durusdinium</taxon>
    </lineage>
</organism>
<name>A0ABP0LSI8_9DINO</name>
<protein>
    <submittedName>
        <fullName evidence="2">Uncharacterized protein</fullName>
    </submittedName>
</protein>
<evidence type="ECO:0000313" key="2">
    <source>
        <dbReference type="EMBL" id="CAK9042181.1"/>
    </source>
</evidence>
<feature type="compositionally biased region" description="Acidic residues" evidence="1">
    <location>
        <begin position="106"/>
        <end position="118"/>
    </location>
</feature>
<comment type="caution">
    <text evidence="2">The sequence shown here is derived from an EMBL/GenBank/DDBJ whole genome shotgun (WGS) entry which is preliminary data.</text>
</comment>
<proteinExistence type="predicted"/>
<dbReference type="Proteomes" id="UP001642484">
    <property type="component" value="Unassembled WGS sequence"/>
</dbReference>
<feature type="region of interest" description="Disordered" evidence="1">
    <location>
        <begin position="94"/>
        <end position="125"/>
    </location>
</feature>
<evidence type="ECO:0000256" key="1">
    <source>
        <dbReference type="SAM" id="MobiDB-lite"/>
    </source>
</evidence>
<accession>A0ABP0LSI8</accession>